<evidence type="ECO:0000256" key="2">
    <source>
        <dbReference type="SAM" id="Phobius"/>
    </source>
</evidence>
<dbReference type="SUPFAM" id="SSF53474">
    <property type="entry name" value="alpha/beta-Hydrolases"/>
    <property type="match status" value="1"/>
</dbReference>
<feature type="transmembrane region" description="Helical" evidence="2">
    <location>
        <begin position="12"/>
        <end position="31"/>
    </location>
</feature>
<evidence type="ECO:0000313" key="4">
    <source>
        <dbReference type="EMBL" id="HCQ40735.1"/>
    </source>
</evidence>
<keyword evidence="1 4" id="KW-0378">Hydrolase</keyword>
<dbReference type="InterPro" id="IPR022742">
    <property type="entry name" value="Hydrolase_4"/>
</dbReference>
<name>A0A656PNC5_UNCKA</name>
<dbReference type="GO" id="GO:0052689">
    <property type="term" value="F:carboxylic ester hydrolase activity"/>
    <property type="evidence" value="ECO:0007669"/>
    <property type="project" value="UniProtKB-ARBA"/>
</dbReference>
<dbReference type="Proteomes" id="UP000262056">
    <property type="component" value="Unassembled WGS sequence"/>
</dbReference>
<protein>
    <submittedName>
        <fullName evidence="4">Alpha/beta hydrolase</fullName>
    </submittedName>
</protein>
<dbReference type="Pfam" id="PF12146">
    <property type="entry name" value="Hydrolase_4"/>
    <property type="match status" value="1"/>
</dbReference>
<keyword evidence="2" id="KW-0812">Transmembrane</keyword>
<sequence>MLACLLRNMKKIIALLFLFSAAIFLMYFLWFRNIHREAAGTVPSFINAAKSFEENKIYPSPIGIGYLRFQKIESDAPVIEEELTDGSNYKRYIASYASEGNKVYGLLTVPKETPPDKGFPAIVFNHGYIPPTQYVTTQNYASYVDYLAKNGFVVFKIDFRGNGRSEGDPSGSYFSSAYTIDAVSAVKSLQKYDVINAEKIGMWGHSMGGNVVLRSMLVSEGIKAGVIWAGAVYSYADFAKYGISDNSYVHKPYETREGRQEQNREISAEVQKIKTEPDKIDFSNDFWSAISLTKNIKYLSGALQIHHAIDDNVVNIGYTRDLEEVLKNAGKDYSVYEYEGGGHNIVFPYYDIAMQRTVEFYKEKL</sequence>
<proteinExistence type="predicted"/>
<dbReference type="InterPro" id="IPR029058">
    <property type="entry name" value="AB_hydrolase_fold"/>
</dbReference>
<keyword evidence="2" id="KW-0472">Membrane</keyword>
<feature type="domain" description="Serine aminopeptidase S33" evidence="3">
    <location>
        <begin position="122"/>
        <end position="346"/>
    </location>
</feature>
<comment type="caution">
    <text evidence="4">The sequence shown here is derived from an EMBL/GenBank/DDBJ whole genome shotgun (WGS) entry which is preliminary data.</text>
</comment>
<dbReference type="PANTHER" id="PTHR22946">
    <property type="entry name" value="DIENELACTONE HYDROLASE DOMAIN-CONTAINING PROTEIN-RELATED"/>
    <property type="match status" value="1"/>
</dbReference>
<dbReference type="EMBL" id="DQFB01000004">
    <property type="protein sequence ID" value="HCQ40735.1"/>
    <property type="molecule type" value="Genomic_DNA"/>
</dbReference>
<evidence type="ECO:0000313" key="5">
    <source>
        <dbReference type="Proteomes" id="UP000262056"/>
    </source>
</evidence>
<evidence type="ECO:0000256" key="1">
    <source>
        <dbReference type="ARBA" id="ARBA00022801"/>
    </source>
</evidence>
<evidence type="ECO:0000259" key="3">
    <source>
        <dbReference type="Pfam" id="PF12146"/>
    </source>
</evidence>
<dbReference type="PANTHER" id="PTHR22946:SF9">
    <property type="entry name" value="POLYKETIDE TRANSFERASE AF380"/>
    <property type="match status" value="1"/>
</dbReference>
<dbReference type="InterPro" id="IPR050261">
    <property type="entry name" value="FrsA_esterase"/>
</dbReference>
<organism evidence="4 5">
    <name type="scientific">candidate division WWE3 bacterium</name>
    <dbReference type="NCBI Taxonomy" id="2053526"/>
    <lineage>
        <taxon>Bacteria</taxon>
        <taxon>Katanobacteria</taxon>
    </lineage>
</organism>
<accession>A0A656PNC5</accession>
<gene>
    <name evidence="4" type="ORF">DIU24_03445</name>
</gene>
<reference evidence="4 5" key="1">
    <citation type="journal article" date="2018" name="Nat. Biotechnol.">
        <title>A standardized bacterial taxonomy based on genome phylogeny substantially revises the tree of life.</title>
        <authorList>
            <person name="Parks D.H."/>
            <person name="Chuvochina M."/>
            <person name="Waite D.W."/>
            <person name="Rinke C."/>
            <person name="Skarshewski A."/>
            <person name="Chaumeil P.A."/>
            <person name="Hugenholtz P."/>
        </authorList>
    </citation>
    <scope>NUCLEOTIDE SEQUENCE [LARGE SCALE GENOMIC DNA]</scope>
    <source>
        <strain evidence="4">UBA12021</strain>
    </source>
</reference>
<dbReference type="Gene3D" id="3.40.50.1820">
    <property type="entry name" value="alpha/beta hydrolase"/>
    <property type="match status" value="1"/>
</dbReference>
<dbReference type="AlphaFoldDB" id="A0A656PNC5"/>
<keyword evidence="2" id="KW-1133">Transmembrane helix</keyword>